<feature type="domain" description="Glycosyl transferase family 1" evidence="3">
    <location>
        <begin position="181"/>
        <end position="323"/>
    </location>
</feature>
<comment type="caution">
    <text evidence="5">The sequence shown here is derived from an EMBL/GenBank/DDBJ whole genome shotgun (WGS) entry which is preliminary data.</text>
</comment>
<dbReference type="PANTHER" id="PTHR46401">
    <property type="entry name" value="GLYCOSYLTRANSFERASE WBBK-RELATED"/>
    <property type="match status" value="1"/>
</dbReference>
<evidence type="ECO:0000313" key="5">
    <source>
        <dbReference type="EMBL" id="MBM7413732.1"/>
    </source>
</evidence>
<accession>A0ABS2KP41</accession>
<dbReference type="InterPro" id="IPR001296">
    <property type="entry name" value="Glyco_trans_1"/>
</dbReference>
<organism evidence="5 6">
    <name type="scientific">Rhodococcoides corynebacterioides</name>
    <dbReference type="NCBI Taxonomy" id="53972"/>
    <lineage>
        <taxon>Bacteria</taxon>
        <taxon>Bacillati</taxon>
        <taxon>Actinomycetota</taxon>
        <taxon>Actinomycetes</taxon>
        <taxon>Mycobacteriales</taxon>
        <taxon>Nocardiaceae</taxon>
        <taxon>Rhodococcoides</taxon>
    </lineage>
</organism>
<dbReference type="PANTHER" id="PTHR46401:SF2">
    <property type="entry name" value="GLYCOSYLTRANSFERASE WBBK-RELATED"/>
    <property type="match status" value="1"/>
</dbReference>
<dbReference type="Pfam" id="PF13439">
    <property type="entry name" value="Glyco_transf_4"/>
    <property type="match status" value="1"/>
</dbReference>
<dbReference type="CDD" id="cd03809">
    <property type="entry name" value="GT4_MtfB-like"/>
    <property type="match status" value="1"/>
</dbReference>
<name>A0ABS2KP41_9NOCA</name>
<feature type="domain" description="Glycosyltransferase subfamily 4-like N-terminal" evidence="4">
    <location>
        <begin position="20"/>
        <end position="160"/>
    </location>
</feature>
<evidence type="ECO:0000256" key="2">
    <source>
        <dbReference type="ARBA" id="ARBA00022679"/>
    </source>
</evidence>
<sequence length="350" mass="36528">MRSSTTRIVFGALALRPGGSGVQTYIRELLRELPGRLPGTDLAAVVQKDAISELPSGVDALPRPVSGGAVRAVLGALPVGSHDVVHGLDVDLPLVGRGATVATVHDISVIDMPSASSRFRAAGEQRLVRRSLRKADLLIAVSQFTADRIKAVSGRDAAVVELAPAAWAMPPEDGAVETVRAKYGLPERFVMQVGTVEPRKNVQLVADAAEKLGVPFFLAGAGSTGPDAPRYANGLGYVDVEDLPALYAAATVTAYASRYEGFGLPPVEAMACGGAVVASAVGALPEVVGKGAVLLDNERVDDWAEALSPLMFDDTARADLVTEALHAMADLTWARTAERTADAYRDAGLL</sequence>
<dbReference type="Pfam" id="PF00534">
    <property type="entry name" value="Glycos_transf_1"/>
    <property type="match status" value="1"/>
</dbReference>
<keyword evidence="6" id="KW-1185">Reference proteome</keyword>
<dbReference type="RefSeq" id="WP_204866423.1">
    <property type="nucleotide sequence ID" value="NZ_JAFBBK010000001.1"/>
</dbReference>
<evidence type="ECO:0000256" key="1">
    <source>
        <dbReference type="ARBA" id="ARBA00022676"/>
    </source>
</evidence>
<evidence type="ECO:0000313" key="6">
    <source>
        <dbReference type="Proteomes" id="UP000703038"/>
    </source>
</evidence>
<evidence type="ECO:0000259" key="4">
    <source>
        <dbReference type="Pfam" id="PF13439"/>
    </source>
</evidence>
<dbReference type="EMBL" id="JAFBBK010000001">
    <property type="protein sequence ID" value="MBM7413732.1"/>
    <property type="molecule type" value="Genomic_DNA"/>
</dbReference>
<keyword evidence="2" id="KW-0808">Transferase</keyword>
<dbReference type="Gene3D" id="3.40.50.2000">
    <property type="entry name" value="Glycogen Phosphorylase B"/>
    <property type="match status" value="2"/>
</dbReference>
<reference evidence="5 6" key="1">
    <citation type="submission" date="2021-01" db="EMBL/GenBank/DDBJ databases">
        <title>Genomics of switchgrass bacterial isolates.</title>
        <authorList>
            <person name="Shade A."/>
        </authorList>
    </citation>
    <scope>NUCLEOTIDE SEQUENCE [LARGE SCALE GENOMIC DNA]</scope>
    <source>
        <strain evidence="5 6">PvP111</strain>
    </source>
</reference>
<proteinExistence type="predicted"/>
<keyword evidence="1" id="KW-0328">Glycosyltransferase</keyword>
<gene>
    <name evidence="5" type="ORF">JOE42_000465</name>
</gene>
<dbReference type="Proteomes" id="UP000703038">
    <property type="component" value="Unassembled WGS sequence"/>
</dbReference>
<dbReference type="InterPro" id="IPR028098">
    <property type="entry name" value="Glyco_trans_4-like_N"/>
</dbReference>
<dbReference type="SUPFAM" id="SSF53756">
    <property type="entry name" value="UDP-Glycosyltransferase/glycogen phosphorylase"/>
    <property type="match status" value="1"/>
</dbReference>
<protein>
    <submittedName>
        <fullName evidence="5">Glycosyltransferase involved in cell wall biosynthesis</fullName>
    </submittedName>
</protein>
<evidence type="ECO:0000259" key="3">
    <source>
        <dbReference type="Pfam" id="PF00534"/>
    </source>
</evidence>